<evidence type="ECO:0000313" key="2">
    <source>
        <dbReference type="EMBL" id="KAJ7744670.1"/>
    </source>
</evidence>
<dbReference type="Proteomes" id="UP001215598">
    <property type="component" value="Unassembled WGS sequence"/>
</dbReference>
<name>A0AAD7IJQ3_9AGAR</name>
<comment type="caution">
    <text evidence="2">The sequence shown here is derived from an EMBL/GenBank/DDBJ whole genome shotgun (WGS) entry which is preliminary data.</text>
</comment>
<reference evidence="2" key="1">
    <citation type="submission" date="2023-03" db="EMBL/GenBank/DDBJ databases">
        <title>Massive genome expansion in bonnet fungi (Mycena s.s.) driven by repeated elements and novel gene families across ecological guilds.</title>
        <authorList>
            <consortium name="Lawrence Berkeley National Laboratory"/>
            <person name="Harder C.B."/>
            <person name="Miyauchi S."/>
            <person name="Viragh M."/>
            <person name="Kuo A."/>
            <person name="Thoen E."/>
            <person name="Andreopoulos B."/>
            <person name="Lu D."/>
            <person name="Skrede I."/>
            <person name="Drula E."/>
            <person name="Henrissat B."/>
            <person name="Morin E."/>
            <person name="Kohler A."/>
            <person name="Barry K."/>
            <person name="LaButti K."/>
            <person name="Morin E."/>
            <person name="Salamov A."/>
            <person name="Lipzen A."/>
            <person name="Mereny Z."/>
            <person name="Hegedus B."/>
            <person name="Baldrian P."/>
            <person name="Stursova M."/>
            <person name="Weitz H."/>
            <person name="Taylor A."/>
            <person name="Grigoriev I.V."/>
            <person name="Nagy L.G."/>
            <person name="Martin F."/>
            <person name="Kauserud H."/>
        </authorList>
    </citation>
    <scope>NUCLEOTIDE SEQUENCE</scope>
    <source>
        <strain evidence="2">CBHHK182m</strain>
    </source>
</reference>
<feature type="region of interest" description="Disordered" evidence="1">
    <location>
        <begin position="59"/>
        <end position="79"/>
    </location>
</feature>
<sequence>MRQGGNRKPENLLGLLQQRPQCLMARETPRRLTANVGMGSSMASGFHMDPSTLVAAKARKEGYPCQSRSRDTERLRRGRDSRFSAERRLHWHATSPVGCPSVVQNYLDMGYNLEIITISSASWAHEDHSILHRWTVENIAPQTSPIPSFETWRRLGAMRSRYLFSCVEAQRDSSATDNMYRIHVYLESAAQYRLINGTHIQ</sequence>
<proteinExistence type="predicted"/>
<evidence type="ECO:0000313" key="3">
    <source>
        <dbReference type="Proteomes" id="UP001215598"/>
    </source>
</evidence>
<dbReference type="AlphaFoldDB" id="A0AAD7IJQ3"/>
<evidence type="ECO:0000256" key="1">
    <source>
        <dbReference type="SAM" id="MobiDB-lite"/>
    </source>
</evidence>
<gene>
    <name evidence="2" type="ORF">B0H16DRAFT_988338</name>
</gene>
<organism evidence="2 3">
    <name type="scientific">Mycena metata</name>
    <dbReference type="NCBI Taxonomy" id="1033252"/>
    <lineage>
        <taxon>Eukaryota</taxon>
        <taxon>Fungi</taxon>
        <taxon>Dikarya</taxon>
        <taxon>Basidiomycota</taxon>
        <taxon>Agaricomycotina</taxon>
        <taxon>Agaricomycetes</taxon>
        <taxon>Agaricomycetidae</taxon>
        <taxon>Agaricales</taxon>
        <taxon>Marasmiineae</taxon>
        <taxon>Mycenaceae</taxon>
        <taxon>Mycena</taxon>
    </lineage>
</organism>
<protein>
    <submittedName>
        <fullName evidence="2">Uncharacterized protein</fullName>
    </submittedName>
</protein>
<accession>A0AAD7IJQ3</accession>
<dbReference type="EMBL" id="JARKIB010000086">
    <property type="protein sequence ID" value="KAJ7744670.1"/>
    <property type="molecule type" value="Genomic_DNA"/>
</dbReference>
<keyword evidence="3" id="KW-1185">Reference proteome</keyword>